<reference evidence="3" key="2">
    <citation type="submission" date="2019-09" db="UniProtKB">
        <authorList>
            <consortium name="WormBaseParasite"/>
        </authorList>
    </citation>
    <scope>IDENTIFICATION</scope>
</reference>
<evidence type="ECO:0000313" key="2">
    <source>
        <dbReference type="Proteomes" id="UP000050761"/>
    </source>
</evidence>
<keyword evidence="2" id="KW-1185">Reference proteome</keyword>
<proteinExistence type="predicted"/>
<dbReference type="EMBL" id="UZAH01030717">
    <property type="protein sequence ID" value="VDP11771.1"/>
    <property type="molecule type" value="Genomic_DNA"/>
</dbReference>
<dbReference type="Proteomes" id="UP000050761">
    <property type="component" value="Unassembled WGS sequence"/>
</dbReference>
<evidence type="ECO:0000313" key="3">
    <source>
        <dbReference type="WBParaSite" id="HPBE_0001848501-mRNA-1"/>
    </source>
</evidence>
<dbReference type="WBParaSite" id="HPBE_0001848501-mRNA-1">
    <property type="protein sequence ID" value="HPBE_0001848501-mRNA-1"/>
    <property type="gene ID" value="HPBE_0001848501"/>
</dbReference>
<accession>A0A183G979</accession>
<gene>
    <name evidence="1" type="ORF">HPBE_LOCUS18484</name>
</gene>
<evidence type="ECO:0000313" key="1">
    <source>
        <dbReference type="EMBL" id="VDP11771.1"/>
    </source>
</evidence>
<protein>
    <submittedName>
        <fullName evidence="3">RPAP3_C domain-containing protein</fullName>
    </submittedName>
</protein>
<name>A0A183G979_HELPZ</name>
<accession>A0A3P8AMH1</accession>
<dbReference type="AlphaFoldDB" id="A0A183G979"/>
<organism evidence="2 3">
    <name type="scientific">Heligmosomoides polygyrus</name>
    <name type="common">Parasitic roundworm</name>
    <dbReference type="NCBI Taxonomy" id="6339"/>
    <lineage>
        <taxon>Eukaryota</taxon>
        <taxon>Metazoa</taxon>
        <taxon>Ecdysozoa</taxon>
        <taxon>Nematoda</taxon>
        <taxon>Chromadorea</taxon>
        <taxon>Rhabditida</taxon>
        <taxon>Rhabditina</taxon>
        <taxon>Rhabditomorpha</taxon>
        <taxon>Strongyloidea</taxon>
        <taxon>Heligmosomidae</taxon>
        <taxon>Heligmosomoides</taxon>
    </lineage>
</organism>
<sequence>MEVTDWDDMPDAHFGRKLKSIAKSLSKLPEPSDYIVQRLMITFEQLSSMVIGLAAVVRILESEGQKLPEATTFVYDNLTQLRRVPLLEVTDWDDMPDAHFGLSKNVDFNKELEKWIRSGRARQTDDMLCA</sequence>
<reference evidence="1 2" key="1">
    <citation type="submission" date="2018-11" db="EMBL/GenBank/DDBJ databases">
        <authorList>
            <consortium name="Pathogen Informatics"/>
        </authorList>
    </citation>
    <scope>NUCLEOTIDE SEQUENCE [LARGE SCALE GENOMIC DNA]</scope>
</reference>